<reference evidence="1 2" key="1">
    <citation type="submission" date="2023-08" db="EMBL/GenBank/DDBJ databases">
        <title>The draft genome sequence of Paracraurococcus sp. LOR1-02.</title>
        <authorList>
            <person name="Kingkaew E."/>
            <person name="Tanasupawat S."/>
        </authorList>
    </citation>
    <scope>NUCLEOTIDE SEQUENCE [LARGE SCALE GENOMIC DNA]</scope>
    <source>
        <strain evidence="1 2">LOR1-02</strain>
    </source>
</reference>
<keyword evidence="2" id="KW-1185">Reference proteome</keyword>
<feature type="non-terminal residue" evidence="1">
    <location>
        <position position="98"/>
    </location>
</feature>
<dbReference type="Proteomes" id="UP001243009">
    <property type="component" value="Unassembled WGS sequence"/>
</dbReference>
<proteinExistence type="predicted"/>
<accession>A0ABT9EF58</accession>
<protein>
    <submittedName>
        <fullName evidence="1">Uncharacterized protein</fullName>
    </submittedName>
</protein>
<evidence type="ECO:0000313" key="1">
    <source>
        <dbReference type="EMBL" id="MDO9714702.1"/>
    </source>
</evidence>
<dbReference type="RefSeq" id="WP_305109498.1">
    <property type="nucleotide sequence ID" value="NZ_JAUTWS010000490.1"/>
</dbReference>
<comment type="caution">
    <text evidence="1">The sequence shown here is derived from an EMBL/GenBank/DDBJ whole genome shotgun (WGS) entry which is preliminary data.</text>
</comment>
<organism evidence="1 2">
    <name type="scientific">Paracraurococcus lichenis</name>
    <dbReference type="NCBI Taxonomy" id="3064888"/>
    <lineage>
        <taxon>Bacteria</taxon>
        <taxon>Pseudomonadati</taxon>
        <taxon>Pseudomonadota</taxon>
        <taxon>Alphaproteobacteria</taxon>
        <taxon>Acetobacterales</taxon>
        <taxon>Roseomonadaceae</taxon>
        <taxon>Paracraurococcus</taxon>
    </lineage>
</organism>
<gene>
    <name evidence="1" type="ORF">Q7A36_40925</name>
</gene>
<evidence type="ECO:0000313" key="2">
    <source>
        <dbReference type="Proteomes" id="UP001243009"/>
    </source>
</evidence>
<name>A0ABT9EF58_9PROT</name>
<dbReference type="EMBL" id="JAUTWS010000490">
    <property type="protein sequence ID" value="MDO9714702.1"/>
    <property type="molecule type" value="Genomic_DNA"/>
</dbReference>
<sequence>MQFRQFTEPEQVTSAQAGVFCQVISAGPGPFEAALHSVTMGDVTLNMGQVSACMGFLRNAPDRAVLQLPLEGAESLVLNTVPYQPGMVGTYGGGAEPP</sequence>